<comment type="caution">
    <text evidence="1">The sequence shown here is derived from an EMBL/GenBank/DDBJ whole genome shotgun (WGS) entry which is preliminary data.</text>
</comment>
<gene>
    <name evidence="1" type="ORF">SDC9_166567</name>
</gene>
<protein>
    <submittedName>
        <fullName evidence="1">Uncharacterized protein</fullName>
    </submittedName>
</protein>
<accession>A0A645FXA7</accession>
<sequence>MLYKGDTVAKGSSDFLKDKFKCDDLEQVFMNVSMGEERKNEIGEIISNFNNNA</sequence>
<proteinExistence type="predicted"/>
<dbReference type="AlphaFoldDB" id="A0A645FXA7"/>
<evidence type="ECO:0000313" key="1">
    <source>
        <dbReference type="EMBL" id="MPN19201.1"/>
    </source>
</evidence>
<organism evidence="1">
    <name type="scientific">bioreactor metagenome</name>
    <dbReference type="NCBI Taxonomy" id="1076179"/>
    <lineage>
        <taxon>unclassified sequences</taxon>
        <taxon>metagenomes</taxon>
        <taxon>ecological metagenomes</taxon>
    </lineage>
</organism>
<dbReference type="EMBL" id="VSSQ01066711">
    <property type="protein sequence ID" value="MPN19201.1"/>
    <property type="molecule type" value="Genomic_DNA"/>
</dbReference>
<reference evidence="1" key="1">
    <citation type="submission" date="2019-08" db="EMBL/GenBank/DDBJ databases">
        <authorList>
            <person name="Kucharzyk K."/>
            <person name="Murdoch R.W."/>
            <person name="Higgins S."/>
            <person name="Loffler F."/>
        </authorList>
    </citation>
    <scope>NUCLEOTIDE SEQUENCE</scope>
</reference>
<name>A0A645FXA7_9ZZZZ</name>